<feature type="transmembrane region" description="Helical" evidence="2">
    <location>
        <begin position="32"/>
        <end position="61"/>
    </location>
</feature>
<keyword evidence="2" id="KW-0472">Membrane</keyword>
<evidence type="ECO:0000313" key="3">
    <source>
        <dbReference type="EMBL" id="MDL2400612.1"/>
    </source>
</evidence>
<protein>
    <submittedName>
        <fullName evidence="3">Uncharacterized protein</fullName>
    </submittedName>
</protein>
<keyword evidence="4" id="KW-1185">Reference proteome</keyword>
<dbReference type="EMBL" id="JARFYM010000012">
    <property type="protein sequence ID" value="MDL2400612.1"/>
    <property type="molecule type" value="Genomic_DNA"/>
</dbReference>
<comment type="caution">
    <text evidence="3">The sequence shown here is derived from an EMBL/GenBank/DDBJ whole genome shotgun (WGS) entry which is preliminary data.</text>
</comment>
<keyword evidence="2" id="KW-1133">Transmembrane helix</keyword>
<reference evidence="3" key="1">
    <citation type="submission" date="2023-06" db="EMBL/GenBank/DDBJ databases">
        <title>Phylogenetic Diversity of Rhizobium strains.</title>
        <authorList>
            <person name="Moura F.T."/>
            <person name="Helene L.C.F."/>
            <person name="Hungria M."/>
        </authorList>
    </citation>
    <scope>NUCLEOTIDE SEQUENCE</scope>
    <source>
        <strain evidence="3">CCGE526</strain>
    </source>
</reference>
<accession>A0ABT7JWB2</accession>
<organism evidence="3 4">
    <name type="scientific">Rhizobium mayense</name>
    <dbReference type="NCBI Taxonomy" id="1312184"/>
    <lineage>
        <taxon>Bacteria</taxon>
        <taxon>Pseudomonadati</taxon>
        <taxon>Pseudomonadota</taxon>
        <taxon>Alphaproteobacteria</taxon>
        <taxon>Hyphomicrobiales</taxon>
        <taxon>Rhizobiaceae</taxon>
        <taxon>Rhizobium/Agrobacterium group</taxon>
        <taxon>Rhizobium</taxon>
    </lineage>
</organism>
<evidence type="ECO:0000256" key="2">
    <source>
        <dbReference type="SAM" id="Phobius"/>
    </source>
</evidence>
<sequence>MYRDLNGFYERRESPRKPEKKPPRLTPGQQKLLMWALGLELLLLFLAPVGGVSIVSAFLYIAR</sequence>
<feature type="compositionally biased region" description="Basic and acidic residues" evidence="1">
    <location>
        <begin position="1"/>
        <end position="22"/>
    </location>
</feature>
<name>A0ABT7JWB2_9HYPH</name>
<keyword evidence="2" id="KW-0812">Transmembrane</keyword>
<evidence type="ECO:0000256" key="1">
    <source>
        <dbReference type="SAM" id="MobiDB-lite"/>
    </source>
</evidence>
<evidence type="ECO:0000313" key="4">
    <source>
        <dbReference type="Proteomes" id="UP001172645"/>
    </source>
</evidence>
<feature type="region of interest" description="Disordered" evidence="1">
    <location>
        <begin position="1"/>
        <end position="26"/>
    </location>
</feature>
<dbReference type="Proteomes" id="UP001172645">
    <property type="component" value="Unassembled WGS sequence"/>
</dbReference>
<proteinExistence type="predicted"/>
<gene>
    <name evidence="3" type="ORF">PY649_17025</name>
</gene>
<dbReference type="RefSeq" id="WP_285869749.1">
    <property type="nucleotide sequence ID" value="NZ_JARFYM010000012.1"/>
</dbReference>